<dbReference type="AlphaFoldDB" id="A0A9X2J7P1"/>
<dbReference type="InterPro" id="IPR051698">
    <property type="entry name" value="Transposase_11-like"/>
</dbReference>
<dbReference type="EMBL" id="JALBWM010000096">
    <property type="protein sequence ID" value="MCO1335985.1"/>
    <property type="molecule type" value="Genomic_DNA"/>
</dbReference>
<dbReference type="RefSeq" id="WP_252471233.1">
    <property type="nucleotide sequence ID" value="NZ_JALBWM010000096.1"/>
</dbReference>
<evidence type="ECO:0000313" key="2">
    <source>
        <dbReference type="EMBL" id="MCO1335985.1"/>
    </source>
</evidence>
<dbReference type="GO" id="GO:0006313">
    <property type="term" value="P:DNA transposition"/>
    <property type="evidence" value="ECO:0007669"/>
    <property type="project" value="InterPro"/>
</dbReference>
<sequence length="102" mass="10946">MNAPRKGCHTGSLGNSKNAGGKAAIHIVSAWATQHKLVMGLVKTAERSNEITAIPERLQALAIEGSLITIDAMVCQKEIAKTIIDKRASYLLAAKVSQLKFF</sequence>
<dbReference type="NCBIfam" id="NF033564">
    <property type="entry name" value="transpos_ISAs1"/>
    <property type="match status" value="1"/>
</dbReference>
<evidence type="ECO:0000259" key="1">
    <source>
        <dbReference type="Pfam" id="PF01609"/>
    </source>
</evidence>
<dbReference type="GO" id="GO:0003677">
    <property type="term" value="F:DNA binding"/>
    <property type="evidence" value="ECO:0007669"/>
    <property type="project" value="InterPro"/>
</dbReference>
<dbReference type="Proteomes" id="UP001139028">
    <property type="component" value="Unassembled WGS sequence"/>
</dbReference>
<gene>
    <name evidence="2" type="ORF">MO867_16770</name>
</gene>
<name>A0A9X2J7P1_9GAMM</name>
<protein>
    <submittedName>
        <fullName evidence="2">ISAs1 family transposase</fullName>
    </submittedName>
</protein>
<proteinExistence type="predicted"/>
<organism evidence="2 3">
    <name type="scientific">Microbulbifer okhotskensis</name>
    <dbReference type="NCBI Taxonomy" id="2926617"/>
    <lineage>
        <taxon>Bacteria</taxon>
        <taxon>Pseudomonadati</taxon>
        <taxon>Pseudomonadota</taxon>
        <taxon>Gammaproteobacteria</taxon>
        <taxon>Cellvibrionales</taxon>
        <taxon>Microbulbiferaceae</taxon>
        <taxon>Microbulbifer</taxon>
    </lineage>
</organism>
<dbReference type="PANTHER" id="PTHR30298">
    <property type="entry name" value="H REPEAT-ASSOCIATED PREDICTED TRANSPOSASE"/>
    <property type="match status" value="1"/>
</dbReference>
<dbReference type="GO" id="GO:0004803">
    <property type="term" value="F:transposase activity"/>
    <property type="evidence" value="ECO:0007669"/>
    <property type="project" value="InterPro"/>
</dbReference>
<accession>A0A9X2J7P1</accession>
<dbReference type="InterPro" id="IPR002559">
    <property type="entry name" value="Transposase_11"/>
</dbReference>
<keyword evidence="3" id="KW-1185">Reference proteome</keyword>
<dbReference type="InterPro" id="IPR047647">
    <property type="entry name" value="ISAs1_transpos"/>
</dbReference>
<evidence type="ECO:0000313" key="3">
    <source>
        <dbReference type="Proteomes" id="UP001139028"/>
    </source>
</evidence>
<dbReference type="PANTHER" id="PTHR30298:SF0">
    <property type="entry name" value="PROTEIN YBFL-RELATED"/>
    <property type="match status" value="1"/>
</dbReference>
<dbReference type="Pfam" id="PF01609">
    <property type="entry name" value="DDE_Tnp_1"/>
    <property type="match status" value="1"/>
</dbReference>
<reference evidence="2" key="1">
    <citation type="journal article" date="2022" name="Arch. Microbiol.">
        <title>Microbulbifer okhotskensis sp. nov., isolated from a deep bottom sediment of the Okhotsk Sea.</title>
        <authorList>
            <person name="Romanenko L."/>
            <person name="Kurilenko V."/>
            <person name="Otstavnykh N."/>
            <person name="Velansky P."/>
            <person name="Isaeva M."/>
            <person name="Mikhailov V."/>
        </authorList>
    </citation>
    <scope>NUCLEOTIDE SEQUENCE</scope>
    <source>
        <strain evidence="2">OS29</strain>
    </source>
</reference>
<feature type="domain" description="Transposase IS4-like" evidence="1">
    <location>
        <begin position="8"/>
        <end position="95"/>
    </location>
</feature>
<comment type="caution">
    <text evidence="2">The sequence shown here is derived from an EMBL/GenBank/DDBJ whole genome shotgun (WGS) entry which is preliminary data.</text>
</comment>